<dbReference type="SUPFAM" id="SSF55961">
    <property type="entry name" value="Bet v1-like"/>
    <property type="match status" value="1"/>
</dbReference>
<dbReference type="Proteomes" id="UP000199088">
    <property type="component" value="Unassembled WGS sequence"/>
</dbReference>
<proteinExistence type="inferred from homology"/>
<evidence type="ECO:0000256" key="1">
    <source>
        <dbReference type="ARBA" id="ARBA00006817"/>
    </source>
</evidence>
<sequence>MTDHGEDEVRGTVRAADGLGVVRLEVRCAVGVDELWSALTDRRRLGAWLGELDGDLRSGGEFTARFTASGWEGTARVEVCDPGRRLVVRTQSPDEPAGRFEVTLTPHGARTDLVVEDSGLPVDQLAAYGAGDQIHVEDLLAHLAARPPCDARARWAELHPGYQVMAPG</sequence>
<evidence type="ECO:0000259" key="2">
    <source>
        <dbReference type="Pfam" id="PF08327"/>
    </source>
</evidence>
<dbReference type="InterPro" id="IPR023393">
    <property type="entry name" value="START-like_dom_sf"/>
</dbReference>
<protein>
    <submittedName>
        <fullName evidence="3">Activator of Hsp90 ATPase homolog 1-like protein</fullName>
    </submittedName>
</protein>
<name>A0A1H0QCW1_9ACTN</name>
<accession>A0A1H0QCW1</accession>
<evidence type="ECO:0000313" key="3">
    <source>
        <dbReference type="EMBL" id="SDP15192.1"/>
    </source>
</evidence>
<feature type="domain" description="Activator of Hsp90 ATPase homologue 1/2-like C-terminal" evidence="2">
    <location>
        <begin position="32"/>
        <end position="129"/>
    </location>
</feature>
<comment type="similarity">
    <text evidence="1">Belongs to the AHA1 family.</text>
</comment>
<dbReference type="Gene3D" id="3.30.530.20">
    <property type="match status" value="1"/>
</dbReference>
<dbReference type="InterPro" id="IPR013538">
    <property type="entry name" value="ASHA1/2-like_C"/>
</dbReference>
<dbReference type="Pfam" id="PF08327">
    <property type="entry name" value="AHSA1"/>
    <property type="match status" value="1"/>
</dbReference>
<dbReference type="EMBL" id="FNIR01000010">
    <property type="protein sequence ID" value="SDP15192.1"/>
    <property type="molecule type" value="Genomic_DNA"/>
</dbReference>
<dbReference type="OrthoDB" id="8117292at2"/>
<gene>
    <name evidence="3" type="ORF">SAMN05660199_03291</name>
</gene>
<dbReference type="AlphaFoldDB" id="A0A1H0QCW1"/>
<dbReference type="STRING" id="1052260.SAMN05660199_03291"/>
<dbReference type="RefSeq" id="WP_091247151.1">
    <property type="nucleotide sequence ID" value="NZ_FNIR01000010.1"/>
</dbReference>
<keyword evidence="4" id="KW-1185">Reference proteome</keyword>
<organism evidence="3 4">
    <name type="scientific">Klenkia soli</name>
    <dbReference type="NCBI Taxonomy" id="1052260"/>
    <lineage>
        <taxon>Bacteria</taxon>
        <taxon>Bacillati</taxon>
        <taxon>Actinomycetota</taxon>
        <taxon>Actinomycetes</taxon>
        <taxon>Geodermatophilales</taxon>
        <taxon>Geodermatophilaceae</taxon>
        <taxon>Klenkia</taxon>
    </lineage>
</organism>
<reference evidence="4" key="1">
    <citation type="submission" date="2016-10" db="EMBL/GenBank/DDBJ databases">
        <authorList>
            <person name="Varghese N."/>
            <person name="Submissions S."/>
        </authorList>
    </citation>
    <scope>NUCLEOTIDE SEQUENCE [LARGE SCALE GENOMIC DNA]</scope>
    <source>
        <strain evidence="4">DSM 45843</strain>
    </source>
</reference>
<evidence type="ECO:0000313" key="4">
    <source>
        <dbReference type="Proteomes" id="UP000199088"/>
    </source>
</evidence>